<dbReference type="EMBL" id="JARKIF010000004">
    <property type="protein sequence ID" value="KAJ7641163.1"/>
    <property type="molecule type" value="Genomic_DNA"/>
</dbReference>
<comment type="caution">
    <text evidence="1">The sequence shown here is derived from an EMBL/GenBank/DDBJ whole genome shotgun (WGS) entry which is preliminary data.</text>
</comment>
<organism evidence="1 2">
    <name type="scientific">Roridomyces roridus</name>
    <dbReference type="NCBI Taxonomy" id="1738132"/>
    <lineage>
        <taxon>Eukaryota</taxon>
        <taxon>Fungi</taxon>
        <taxon>Dikarya</taxon>
        <taxon>Basidiomycota</taxon>
        <taxon>Agaricomycotina</taxon>
        <taxon>Agaricomycetes</taxon>
        <taxon>Agaricomycetidae</taxon>
        <taxon>Agaricales</taxon>
        <taxon>Marasmiineae</taxon>
        <taxon>Mycenaceae</taxon>
        <taxon>Roridomyces</taxon>
    </lineage>
</organism>
<evidence type="ECO:0000313" key="2">
    <source>
        <dbReference type="Proteomes" id="UP001221142"/>
    </source>
</evidence>
<name>A0AAD7FSU0_9AGAR</name>
<proteinExistence type="predicted"/>
<evidence type="ECO:0000313" key="1">
    <source>
        <dbReference type="EMBL" id="KAJ7641163.1"/>
    </source>
</evidence>
<protein>
    <submittedName>
        <fullName evidence="1">Uncharacterized protein</fullName>
    </submittedName>
</protein>
<dbReference type="Proteomes" id="UP001221142">
    <property type="component" value="Unassembled WGS sequence"/>
</dbReference>
<gene>
    <name evidence="1" type="ORF">FB45DRAFT_899556</name>
</gene>
<sequence length="155" mass="17054">TGALDDGHHGDWLPVSQLTSLALTNGHPTNYLPLLRRAVNLVNLYVVAGCPPESPQDDIELPRLETVVLDMDSGPHDSVRMLDIFTLPALHTLQVSGGLLGHDPISSLTTFISRAGCKLQRIFLMKSCEISVESLHAAFPAIPEIAFDDTYEYWY</sequence>
<feature type="non-terminal residue" evidence="1">
    <location>
        <position position="1"/>
    </location>
</feature>
<keyword evidence="2" id="KW-1185">Reference proteome</keyword>
<accession>A0AAD7FSU0</accession>
<reference evidence="1" key="1">
    <citation type="submission" date="2023-03" db="EMBL/GenBank/DDBJ databases">
        <title>Massive genome expansion in bonnet fungi (Mycena s.s.) driven by repeated elements and novel gene families across ecological guilds.</title>
        <authorList>
            <consortium name="Lawrence Berkeley National Laboratory"/>
            <person name="Harder C.B."/>
            <person name="Miyauchi S."/>
            <person name="Viragh M."/>
            <person name="Kuo A."/>
            <person name="Thoen E."/>
            <person name="Andreopoulos B."/>
            <person name="Lu D."/>
            <person name="Skrede I."/>
            <person name="Drula E."/>
            <person name="Henrissat B."/>
            <person name="Morin E."/>
            <person name="Kohler A."/>
            <person name="Barry K."/>
            <person name="LaButti K."/>
            <person name="Morin E."/>
            <person name="Salamov A."/>
            <person name="Lipzen A."/>
            <person name="Mereny Z."/>
            <person name="Hegedus B."/>
            <person name="Baldrian P."/>
            <person name="Stursova M."/>
            <person name="Weitz H."/>
            <person name="Taylor A."/>
            <person name="Grigoriev I.V."/>
            <person name="Nagy L.G."/>
            <person name="Martin F."/>
            <person name="Kauserud H."/>
        </authorList>
    </citation>
    <scope>NUCLEOTIDE SEQUENCE</scope>
    <source>
        <strain evidence="1">9284</strain>
    </source>
</reference>
<dbReference type="AlphaFoldDB" id="A0AAD7FSU0"/>